<feature type="transmembrane region" description="Helical" evidence="1">
    <location>
        <begin position="199"/>
        <end position="217"/>
    </location>
</feature>
<dbReference type="GO" id="GO:0016020">
    <property type="term" value="C:membrane"/>
    <property type="evidence" value="ECO:0007669"/>
    <property type="project" value="TreeGrafter"/>
</dbReference>
<feature type="transmembrane region" description="Helical" evidence="1">
    <location>
        <begin position="64"/>
        <end position="85"/>
    </location>
</feature>
<reference evidence="2" key="1">
    <citation type="journal article" date="2017" name="Virus Genes">
        <title>The complete genome sequence of a third distinct baculovirus isolated from the true armyworm, Mythimna unipuncta, contains two copies of the lef-7 gene.</title>
        <authorList>
            <person name="Harrison R.L."/>
            <person name="Mowery J.D."/>
            <person name="Rowley D.L."/>
            <person name="Bauchan G.R."/>
            <person name="Theilmann D.A."/>
            <person name="Rohrmann G.F."/>
            <person name="Erlandson M.A."/>
        </authorList>
    </citation>
    <scope>NUCLEOTIDE SEQUENCE [LARGE SCALE GENOMIC DNA]</scope>
    <source>
        <strain evidence="2">#7</strain>
    </source>
</reference>
<dbReference type="PANTHER" id="PTHR12242:SF1">
    <property type="entry name" value="MYND-TYPE DOMAIN-CONTAINING PROTEIN"/>
    <property type="match status" value="1"/>
</dbReference>
<evidence type="ECO:0000313" key="2">
    <source>
        <dbReference type="EMBL" id="AUV65283.1"/>
    </source>
</evidence>
<sequence>MFRYSTSIKDHGADDRARVFVKMSWQQQLPFLDRNDGSDWSFTNRYGACVCVSGRRKQSFAVMATMRIASSLIVAILIASSVYIAPDKNEYWIYFTHWSLMLLFLFFVDGAAVSLKLLSLSSNKSTTPSSLRCAVALQRVLFNVACTANVMSTIVYFIMTFGYEDGLRNPVNHVVHSVNSLLVFFEVATNAIDVRLYEVYQPIVYTFVYGTFAILYHHLTDVSIYKCFDWNAPTNRLFHLCFAFEIFTIFVYIVIYIVYYVKLSILLPNKTRL</sequence>
<feature type="transmembrane region" description="Helical" evidence="1">
    <location>
        <begin position="91"/>
        <end position="119"/>
    </location>
</feature>
<keyword evidence="1" id="KW-1133">Transmembrane helix</keyword>
<accession>A0A2K9VS54</accession>
<keyword evidence="1" id="KW-0472">Membrane</keyword>
<dbReference type="EMBL" id="MF375894">
    <property type="protein sequence ID" value="AUV65283.1"/>
    <property type="molecule type" value="Genomic_DNA"/>
</dbReference>
<dbReference type="KEGG" id="vg:40526956"/>
<evidence type="ECO:0000313" key="3">
    <source>
        <dbReference type="Proteomes" id="UP000297194"/>
    </source>
</evidence>
<dbReference type="PANTHER" id="PTHR12242">
    <property type="entry name" value="OS02G0130600 PROTEIN-RELATED"/>
    <property type="match status" value="1"/>
</dbReference>
<feature type="transmembrane region" description="Helical" evidence="1">
    <location>
        <begin position="237"/>
        <end position="261"/>
    </location>
</feature>
<organism evidence="2 3">
    <name type="scientific">Mythimna unipuncta nucleopolyhedrovirus</name>
    <dbReference type="NCBI Taxonomy" id="447897"/>
    <lineage>
        <taxon>Viruses</taxon>
        <taxon>Viruses incertae sedis</taxon>
        <taxon>Naldaviricetes</taxon>
        <taxon>Lefavirales</taxon>
        <taxon>Baculoviridae</taxon>
        <taxon>Alphabaculovirus</taxon>
    </lineage>
</organism>
<keyword evidence="3" id="KW-1185">Reference proteome</keyword>
<protein>
    <submittedName>
        <fullName evidence="2">Uncharacterized protein</fullName>
    </submittedName>
</protein>
<name>A0A2K9VS54_9ABAC</name>
<dbReference type="GeneID" id="40526956"/>
<dbReference type="Proteomes" id="UP000297194">
    <property type="component" value="Segment"/>
</dbReference>
<keyword evidence="1" id="KW-0812">Transmembrane</keyword>
<dbReference type="RefSeq" id="YP_009666676.1">
    <property type="nucleotide sequence ID" value="NC_043530.1"/>
</dbReference>
<evidence type="ECO:0000256" key="1">
    <source>
        <dbReference type="SAM" id="Phobius"/>
    </source>
</evidence>
<proteinExistence type="predicted"/>
<feature type="transmembrane region" description="Helical" evidence="1">
    <location>
        <begin position="140"/>
        <end position="162"/>
    </location>
</feature>